<gene>
    <name evidence="1" type="ORF">J2X21_002400</name>
</gene>
<protein>
    <recommendedName>
        <fullName evidence="3">DZANK-type domain-containing protein</fullName>
    </recommendedName>
</protein>
<dbReference type="Proteomes" id="UP001180825">
    <property type="component" value="Unassembled WGS sequence"/>
</dbReference>
<name>A0ABU2A7U3_9BURK</name>
<dbReference type="RefSeq" id="WP_310328742.1">
    <property type="nucleotide sequence ID" value="NZ_JAVDXV010000004.1"/>
</dbReference>
<evidence type="ECO:0000313" key="2">
    <source>
        <dbReference type="Proteomes" id="UP001180825"/>
    </source>
</evidence>
<reference evidence="1 2" key="1">
    <citation type="submission" date="2023-07" db="EMBL/GenBank/DDBJ databases">
        <title>Sorghum-associated microbial communities from plants grown in Nebraska, USA.</title>
        <authorList>
            <person name="Schachtman D."/>
        </authorList>
    </citation>
    <scope>NUCLEOTIDE SEQUENCE [LARGE SCALE GENOMIC DNA]</scope>
    <source>
        <strain evidence="1 2">BE316</strain>
    </source>
</reference>
<accession>A0ABU2A7U3</accession>
<sequence length="173" mass="19551">MPGPAGIKGWGQPVTQEPIHCQGCGAALPSLDAVCATCEAELTAVPPSPPAKYSCPHCQQRFAAAAQVLWPPKVPWWRPTTFRLQCPHCEGLLRDDYQGANIVFLVALLQLVIVLSESANRHRGLWMPTLYVVAALWLYWRSRQAARDPQRYTVGTQHQWLRDLRDLWRNSKR</sequence>
<evidence type="ECO:0000313" key="1">
    <source>
        <dbReference type="EMBL" id="MDR7333266.1"/>
    </source>
</evidence>
<organism evidence="1 2">
    <name type="scientific">Roseateles asaccharophilus</name>
    <dbReference type="NCBI Taxonomy" id="582607"/>
    <lineage>
        <taxon>Bacteria</taxon>
        <taxon>Pseudomonadati</taxon>
        <taxon>Pseudomonadota</taxon>
        <taxon>Betaproteobacteria</taxon>
        <taxon>Burkholderiales</taxon>
        <taxon>Sphaerotilaceae</taxon>
        <taxon>Roseateles</taxon>
    </lineage>
</organism>
<comment type="caution">
    <text evidence="1">The sequence shown here is derived from an EMBL/GenBank/DDBJ whole genome shotgun (WGS) entry which is preliminary data.</text>
</comment>
<evidence type="ECO:0008006" key="3">
    <source>
        <dbReference type="Google" id="ProtNLM"/>
    </source>
</evidence>
<dbReference type="EMBL" id="JAVDXV010000004">
    <property type="protein sequence ID" value="MDR7333266.1"/>
    <property type="molecule type" value="Genomic_DNA"/>
</dbReference>
<proteinExistence type="predicted"/>
<keyword evidence="2" id="KW-1185">Reference proteome</keyword>